<dbReference type="AlphaFoldDB" id="A0A0K2U370"/>
<name>A0A0K2U370_LEPSM</name>
<reference evidence="1" key="1">
    <citation type="submission" date="2014-05" db="EMBL/GenBank/DDBJ databases">
        <authorList>
            <person name="Chronopoulou M."/>
        </authorList>
    </citation>
    <scope>NUCLEOTIDE SEQUENCE</scope>
    <source>
        <tissue evidence="1">Whole organism</tissue>
    </source>
</reference>
<dbReference type="EMBL" id="HACA01014996">
    <property type="protein sequence ID" value="CDW32357.1"/>
    <property type="molecule type" value="Transcribed_RNA"/>
</dbReference>
<protein>
    <submittedName>
        <fullName evidence="1">Uncharacterized protein</fullName>
    </submittedName>
</protein>
<organism evidence="1">
    <name type="scientific">Lepeophtheirus salmonis</name>
    <name type="common">Salmon louse</name>
    <name type="synonym">Caligus salmonis</name>
    <dbReference type="NCBI Taxonomy" id="72036"/>
    <lineage>
        <taxon>Eukaryota</taxon>
        <taxon>Metazoa</taxon>
        <taxon>Ecdysozoa</taxon>
        <taxon>Arthropoda</taxon>
        <taxon>Crustacea</taxon>
        <taxon>Multicrustacea</taxon>
        <taxon>Hexanauplia</taxon>
        <taxon>Copepoda</taxon>
        <taxon>Siphonostomatoida</taxon>
        <taxon>Caligidae</taxon>
        <taxon>Lepeophtheirus</taxon>
    </lineage>
</organism>
<proteinExistence type="predicted"/>
<evidence type="ECO:0000313" key="1">
    <source>
        <dbReference type="EMBL" id="CDW32357.1"/>
    </source>
</evidence>
<sequence>MFANLISEKYVKKPSPTDWLVALTIGGKVQKNVESIVVKIIWII</sequence>
<accession>A0A0K2U370</accession>